<keyword evidence="3" id="KW-1185">Reference proteome</keyword>
<sequence length="59" mass="6402">MLHLSAENSRDNTSTPDQAKSGGVFTPTPPGDLFRSKGEIFICDKFVAIANSPYICQNN</sequence>
<protein>
    <submittedName>
        <fullName evidence="2">Uncharacterized protein</fullName>
    </submittedName>
</protein>
<evidence type="ECO:0000313" key="2">
    <source>
        <dbReference type="EMBL" id="SDZ51113.1"/>
    </source>
</evidence>
<reference evidence="2 3" key="1">
    <citation type="submission" date="2016-10" db="EMBL/GenBank/DDBJ databases">
        <authorList>
            <person name="Varghese N."/>
            <person name="Submissions S."/>
        </authorList>
    </citation>
    <scope>NUCLEOTIDE SEQUENCE [LARGE SCALE GENOMIC DNA]</scope>
    <source>
        <strain evidence="2 3">DSM 17997</strain>
    </source>
</reference>
<gene>
    <name evidence="2" type="ORF">SAMN05444412_1198</name>
</gene>
<evidence type="ECO:0000313" key="3">
    <source>
        <dbReference type="Proteomes" id="UP000199663"/>
    </source>
</evidence>
<proteinExistence type="predicted"/>
<accession>A0A1H3TLF4</accession>
<dbReference type="Proteomes" id="UP000199663">
    <property type="component" value="Unassembled WGS sequence"/>
</dbReference>
<evidence type="ECO:0000256" key="1">
    <source>
        <dbReference type="SAM" id="MobiDB-lite"/>
    </source>
</evidence>
<dbReference type="EMBL" id="FNQC01000019">
    <property type="protein sequence ID" value="SDZ51113.1"/>
    <property type="molecule type" value="Genomic_DNA"/>
</dbReference>
<feature type="region of interest" description="Disordered" evidence="1">
    <location>
        <begin position="1"/>
        <end position="30"/>
    </location>
</feature>
<comment type="caution">
    <text evidence="2">The sequence shown here is derived from an EMBL/GenBank/DDBJ whole genome shotgun (WGS) entry which is preliminary data.</text>
</comment>
<organism evidence="2 3">
    <name type="scientific">Rhodonellum ikkaensis</name>
    <dbReference type="NCBI Taxonomy" id="336829"/>
    <lineage>
        <taxon>Bacteria</taxon>
        <taxon>Pseudomonadati</taxon>
        <taxon>Bacteroidota</taxon>
        <taxon>Cytophagia</taxon>
        <taxon>Cytophagales</taxon>
        <taxon>Cytophagaceae</taxon>
        <taxon>Rhodonellum</taxon>
    </lineage>
</organism>
<name>A0A1H3TLF4_9BACT</name>